<evidence type="ECO:0000313" key="1">
    <source>
        <dbReference type="EMBL" id="OWJ70435.1"/>
    </source>
</evidence>
<protein>
    <submittedName>
        <fullName evidence="2">Uncharacterized protein</fullName>
    </submittedName>
</protein>
<dbReference type="Proteomes" id="UP000214673">
    <property type="component" value="Unassembled WGS sequence"/>
</dbReference>
<evidence type="ECO:0000313" key="3">
    <source>
        <dbReference type="Proteomes" id="UP000196640"/>
    </source>
</evidence>
<evidence type="ECO:0000313" key="4">
    <source>
        <dbReference type="Proteomes" id="UP000214673"/>
    </source>
</evidence>
<reference evidence="3 4" key="1">
    <citation type="submission" date="2016-11" db="EMBL/GenBank/DDBJ databases">
        <title>Comparison of Traditional DNA-DNA Hybridization with In Silico Genomic Analysis.</title>
        <authorList>
            <person name="Nicholson A.C."/>
            <person name="Sammons S."/>
            <person name="Humrighouse B.W."/>
            <person name="Graziano J."/>
            <person name="Lasker B."/>
            <person name="Whitney A.M."/>
            <person name="Mcquiston J.R."/>
        </authorList>
    </citation>
    <scope>NUCLEOTIDE SEQUENCE [LARGE SCALE GENOMIC DNA]</scope>
    <source>
        <strain evidence="1 4">H1892</strain>
        <strain evidence="2 3">H2381</strain>
    </source>
</reference>
<dbReference type="RefSeq" id="WP_088234093.1">
    <property type="nucleotide sequence ID" value="NZ_CALUEG010000046.1"/>
</dbReference>
<comment type="caution">
    <text evidence="2">The sequence shown here is derived from an EMBL/GenBank/DDBJ whole genome shotgun (WGS) entry which is preliminary data.</text>
</comment>
<accession>A0A225CZ29</accession>
<keyword evidence="4" id="KW-1185">Reference proteome</keyword>
<dbReference type="EMBL" id="NIPV01000123">
    <property type="protein sequence ID" value="OWJ70435.1"/>
    <property type="molecule type" value="Genomic_DNA"/>
</dbReference>
<dbReference type="AlphaFoldDB" id="A0A225CZ29"/>
<dbReference type="Proteomes" id="UP000196640">
    <property type="component" value="Unassembled WGS sequence"/>
</dbReference>
<organism evidence="2 3">
    <name type="scientific">Haematobacter missouriensis</name>
    <dbReference type="NCBI Taxonomy" id="366616"/>
    <lineage>
        <taxon>Bacteria</taxon>
        <taxon>Pseudomonadati</taxon>
        <taxon>Pseudomonadota</taxon>
        <taxon>Alphaproteobacteria</taxon>
        <taxon>Rhodobacterales</taxon>
        <taxon>Paracoccaceae</taxon>
        <taxon>Haematobacter</taxon>
    </lineage>
</organism>
<sequence>MTPATSADPEARLFDAITRAATGLGPDHPLALAIARAKADPAPESMAAVHAALETLPAAERDRILAEAHHAMRMDLSAIWSLLPGAAQAGGIQ</sequence>
<gene>
    <name evidence="2" type="ORF">CDV52_19470</name>
    <name evidence="1" type="ORF">CDV53_20635</name>
</gene>
<dbReference type="EMBL" id="NIPX01000047">
    <property type="protein sequence ID" value="OWJ81116.1"/>
    <property type="molecule type" value="Genomic_DNA"/>
</dbReference>
<proteinExistence type="predicted"/>
<name>A0A225CZ29_9RHOB</name>
<dbReference type="OrthoDB" id="7874381at2"/>
<evidence type="ECO:0000313" key="2">
    <source>
        <dbReference type="EMBL" id="OWJ81116.1"/>
    </source>
</evidence>